<accession>A0ABP9VQD5</accession>
<name>A0ABP9VQD5_9BACT</name>
<keyword evidence="2" id="KW-1185">Reference proteome</keyword>
<dbReference type="EMBL" id="BAABRO010000004">
    <property type="protein sequence ID" value="GAA5507011.1"/>
    <property type="molecule type" value="Genomic_DNA"/>
</dbReference>
<dbReference type="Proteomes" id="UP001416858">
    <property type="component" value="Unassembled WGS sequence"/>
</dbReference>
<evidence type="ECO:0000313" key="2">
    <source>
        <dbReference type="Proteomes" id="UP001416858"/>
    </source>
</evidence>
<gene>
    <name evidence="1" type="ORF">Rcae01_02465</name>
</gene>
<comment type="caution">
    <text evidence="1">The sequence shown here is derived from an EMBL/GenBank/DDBJ whole genome shotgun (WGS) entry which is preliminary data.</text>
</comment>
<reference evidence="1 2" key="1">
    <citation type="submission" date="2024-02" db="EMBL/GenBank/DDBJ databases">
        <title>Rhodopirellula caenicola NBRC 110016.</title>
        <authorList>
            <person name="Ichikawa N."/>
            <person name="Katano-Makiyama Y."/>
            <person name="Hidaka K."/>
        </authorList>
    </citation>
    <scope>NUCLEOTIDE SEQUENCE [LARGE SCALE GENOMIC DNA]</scope>
    <source>
        <strain evidence="1 2">NBRC 110016</strain>
    </source>
</reference>
<evidence type="ECO:0000313" key="1">
    <source>
        <dbReference type="EMBL" id="GAA5507011.1"/>
    </source>
</evidence>
<proteinExistence type="predicted"/>
<sequence>MALFYFNSNAAGVTYGVLRTRALRTRFGGLAWSNHAGDKKSQFTTKKGDSTTKVQKTLSSSKVLSI</sequence>
<protein>
    <submittedName>
        <fullName evidence="1">Uncharacterized protein</fullName>
    </submittedName>
</protein>
<organism evidence="1 2">
    <name type="scientific">Novipirellula caenicola</name>
    <dbReference type="NCBI Taxonomy" id="1536901"/>
    <lineage>
        <taxon>Bacteria</taxon>
        <taxon>Pseudomonadati</taxon>
        <taxon>Planctomycetota</taxon>
        <taxon>Planctomycetia</taxon>
        <taxon>Pirellulales</taxon>
        <taxon>Pirellulaceae</taxon>
        <taxon>Novipirellula</taxon>
    </lineage>
</organism>